<dbReference type="InterPro" id="IPR015943">
    <property type="entry name" value="WD40/YVTN_repeat-like_dom_sf"/>
</dbReference>
<dbReference type="Pfam" id="PF13360">
    <property type="entry name" value="PQQ_2"/>
    <property type="match status" value="1"/>
</dbReference>
<dbReference type="InterPro" id="IPR002372">
    <property type="entry name" value="PQQ_rpt_dom"/>
</dbReference>
<protein>
    <recommendedName>
        <fullName evidence="1">Pyrrolo-quinoline quinone repeat domain-containing protein</fullName>
    </recommendedName>
</protein>
<dbReference type="Gene3D" id="2.130.10.10">
    <property type="entry name" value="YVTN repeat-like/Quinoprotein amine dehydrogenase"/>
    <property type="match status" value="1"/>
</dbReference>
<evidence type="ECO:0000259" key="1">
    <source>
        <dbReference type="Pfam" id="PF13360"/>
    </source>
</evidence>
<reference evidence="2" key="1">
    <citation type="journal article" date="2020" name="mSystems">
        <title>Genome- and Community-Level Interaction Insights into Carbon Utilization and Element Cycling Functions of Hydrothermarchaeota in Hydrothermal Sediment.</title>
        <authorList>
            <person name="Zhou Z."/>
            <person name="Liu Y."/>
            <person name="Xu W."/>
            <person name="Pan J."/>
            <person name="Luo Z.H."/>
            <person name="Li M."/>
        </authorList>
    </citation>
    <scope>NUCLEOTIDE SEQUENCE [LARGE SCALE GENOMIC DNA]</scope>
    <source>
        <strain evidence="2">SpSt-81</strain>
    </source>
</reference>
<dbReference type="SUPFAM" id="SSF50998">
    <property type="entry name" value="Quinoprotein alcohol dehydrogenase-like"/>
    <property type="match status" value="1"/>
</dbReference>
<proteinExistence type="predicted"/>
<dbReference type="InterPro" id="IPR011047">
    <property type="entry name" value="Quinoprotein_ADH-like_sf"/>
</dbReference>
<feature type="domain" description="Pyrrolo-quinoline quinone repeat" evidence="1">
    <location>
        <begin position="171"/>
        <end position="365"/>
    </location>
</feature>
<evidence type="ECO:0000313" key="2">
    <source>
        <dbReference type="EMBL" id="HFX13741.1"/>
    </source>
</evidence>
<sequence length="534" mass="60176">MAKKLIVTVIILSILIISGCAKTEISQKKEPLLEILEENKINTYLQKILKDISTTINYSWKLTKSDEGATLSTPSELPRIAVKSLELKTFGSFTPLVEGEKIFLADSGGKVYAINDYTGEVIWGVEVYDDRTNLGPKWKALGLFRFVTAYGLGNHLYVGTSSTPSGEKSGFLIAFDKNTGKIIWKTPLEAEDKTTSDLSVSSNLLVVNEKILLGSSSPDGYVFCFNNNGKLLWKDKIGGIVRGLAYGDGIVYAVSEPKTEIHAFDVETGKKIWVYKHENMLSTPIFKNGKLILIDSSGNLLILSSEGKLLLKKFLGLGGDVNSNSYLACGDYIYTPRTLGERPLNLYVIDFNGNIIGEFKLEENENAGAPVISRKMVLLPVVGKDYSKIYFLWNGIHKIDEYKFKCEETYMPKLCVAYGKIYTIFNYDRANRILIKFEDKEKPEILKVEEIKQNGNIEIKVLAKDNQSGINRVLVFYKKDSDWDYKEMELARKYFIEPIGGYGFNEEEYNVKIPDVEYLIIVIDNIGNFTIYQK</sequence>
<dbReference type="PANTHER" id="PTHR34512:SF30">
    <property type="entry name" value="OUTER MEMBRANE PROTEIN ASSEMBLY FACTOR BAMB"/>
    <property type="match status" value="1"/>
</dbReference>
<comment type="caution">
    <text evidence="2">The sequence shown here is derived from an EMBL/GenBank/DDBJ whole genome shotgun (WGS) entry which is preliminary data.</text>
</comment>
<organism evidence="2">
    <name type="scientific">Dictyoglomus thermophilum</name>
    <dbReference type="NCBI Taxonomy" id="14"/>
    <lineage>
        <taxon>Bacteria</taxon>
        <taxon>Pseudomonadati</taxon>
        <taxon>Dictyoglomota</taxon>
        <taxon>Dictyoglomia</taxon>
        <taxon>Dictyoglomales</taxon>
        <taxon>Dictyoglomaceae</taxon>
        <taxon>Dictyoglomus</taxon>
    </lineage>
</organism>
<dbReference type="SMART" id="SM00564">
    <property type="entry name" value="PQQ"/>
    <property type="match status" value="4"/>
</dbReference>
<dbReference type="PANTHER" id="PTHR34512">
    <property type="entry name" value="CELL SURFACE PROTEIN"/>
    <property type="match status" value="1"/>
</dbReference>
<gene>
    <name evidence="2" type="ORF">ENW00_06250</name>
</gene>
<dbReference type="PROSITE" id="PS51257">
    <property type="entry name" value="PROKAR_LIPOPROTEIN"/>
    <property type="match status" value="1"/>
</dbReference>
<dbReference type="InterPro" id="IPR018391">
    <property type="entry name" value="PQQ_b-propeller_rpt"/>
</dbReference>
<dbReference type="AlphaFoldDB" id="A0A7C3RVW1"/>
<name>A0A7C3RVW1_DICTH</name>
<accession>A0A7C3RVW1</accession>
<dbReference type="EMBL" id="DTIN01000021">
    <property type="protein sequence ID" value="HFX13741.1"/>
    <property type="molecule type" value="Genomic_DNA"/>
</dbReference>